<name>A0A2M4DCE8_ANODA</name>
<reference evidence="2" key="1">
    <citation type="submission" date="2018-01" db="EMBL/GenBank/DDBJ databases">
        <title>An insight into the sialome of Amazonian anophelines.</title>
        <authorList>
            <person name="Ribeiro J.M."/>
            <person name="Scarpassa V."/>
            <person name="Calvo E."/>
        </authorList>
    </citation>
    <scope>NUCLEOTIDE SEQUENCE</scope>
</reference>
<dbReference type="EMBL" id="GGFL01011075">
    <property type="protein sequence ID" value="MBW75253.1"/>
    <property type="molecule type" value="Transcribed_RNA"/>
</dbReference>
<sequence>MLRCRRLVVLLLWRLETVLAERGRGRGRLWCSRVPVVLLRCRVVGDRGRTGRTVRCAGRFRVVARILVVDARILPVLAIVLLVRTERRIVAVAQRRWRHIDVRTLGLETAVARPVLDLAQLATVVDVTVLALHLAVRVLRLDLERTVGRLVTVAVATVLVVPVDLLQYRYRRGVVSLCCDDGHYRGQ</sequence>
<feature type="signal peptide" evidence="1">
    <location>
        <begin position="1"/>
        <end position="20"/>
    </location>
</feature>
<feature type="chain" id="PRO_5014915180" evidence="1">
    <location>
        <begin position="21"/>
        <end position="187"/>
    </location>
</feature>
<evidence type="ECO:0000313" key="2">
    <source>
        <dbReference type="EMBL" id="MBW75253.1"/>
    </source>
</evidence>
<dbReference type="AlphaFoldDB" id="A0A2M4DCE8"/>
<protein>
    <submittedName>
        <fullName evidence="2">Putative secreted protein</fullName>
    </submittedName>
</protein>
<accession>A0A2M4DCE8</accession>
<keyword evidence="1" id="KW-0732">Signal</keyword>
<proteinExistence type="predicted"/>
<evidence type="ECO:0000256" key="1">
    <source>
        <dbReference type="SAM" id="SignalP"/>
    </source>
</evidence>
<organism evidence="2">
    <name type="scientific">Anopheles darlingi</name>
    <name type="common">Mosquito</name>
    <dbReference type="NCBI Taxonomy" id="43151"/>
    <lineage>
        <taxon>Eukaryota</taxon>
        <taxon>Metazoa</taxon>
        <taxon>Ecdysozoa</taxon>
        <taxon>Arthropoda</taxon>
        <taxon>Hexapoda</taxon>
        <taxon>Insecta</taxon>
        <taxon>Pterygota</taxon>
        <taxon>Neoptera</taxon>
        <taxon>Endopterygota</taxon>
        <taxon>Diptera</taxon>
        <taxon>Nematocera</taxon>
        <taxon>Culicoidea</taxon>
        <taxon>Culicidae</taxon>
        <taxon>Anophelinae</taxon>
        <taxon>Anopheles</taxon>
    </lineage>
</organism>